<dbReference type="RefSeq" id="WP_231315092.1">
    <property type="nucleotide sequence ID" value="NZ_JAJODE010000039.1"/>
</dbReference>
<accession>A0ABS8QN69</accession>
<evidence type="ECO:0008006" key="3">
    <source>
        <dbReference type="Google" id="ProtNLM"/>
    </source>
</evidence>
<sequence>MNRRMNKQVTIIGQQIVEEKVQLVLAYIQINKMLGYQKYNIMQELEELLILMKRYGIRNINTLSKALGK</sequence>
<reference evidence="1 2" key="1">
    <citation type="journal article" date="2023" name="Antonie Van Leeuwenhoek">
        <title>Unveiling the genomic potential of a novel thermostable glycoside hydrolases producing Neobacillus sedimentimangrovi UE25.</title>
        <authorList>
            <person name="Ejaz U."/>
            <person name="Saleem F."/>
            <person name="Rashid R."/>
            <person name="Hasan K.A."/>
            <person name="Syed M.N."/>
            <person name="Sohail M."/>
        </authorList>
    </citation>
    <scope>NUCLEOTIDE SEQUENCE [LARGE SCALE GENOMIC DNA]</scope>
    <source>
        <strain evidence="1 2">UE25</strain>
    </source>
</reference>
<evidence type="ECO:0000313" key="1">
    <source>
        <dbReference type="EMBL" id="MCD4839744.1"/>
    </source>
</evidence>
<dbReference type="Proteomes" id="UP001162836">
    <property type="component" value="Unassembled WGS sequence"/>
</dbReference>
<keyword evidence="2" id="KW-1185">Reference proteome</keyword>
<gene>
    <name evidence="1" type="ORF">LRS37_12880</name>
</gene>
<dbReference type="EMBL" id="JAJODE010000039">
    <property type="protein sequence ID" value="MCD4839744.1"/>
    <property type="molecule type" value="Genomic_DNA"/>
</dbReference>
<proteinExistence type="predicted"/>
<name>A0ABS8QN69_9BACI</name>
<comment type="caution">
    <text evidence="1">The sequence shown here is derived from an EMBL/GenBank/DDBJ whole genome shotgun (WGS) entry which is preliminary data.</text>
</comment>
<organism evidence="1 2">
    <name type="scientific">Neobacillus sedimentimangrovi</name>
    <dbReference type="NCBI Taxonomy" id="2699460"/>
    <lineage>
        <taxon>Bacteria</taxon>
        <taxon>Bacillati</taxon>
        <taxon>Bacillota</taxon>
        <taxon>Bacilli</taxon>
        <taxon>Bacillales</taxon>
        <taxon>Bacillaceae</taxon>
        <taxon>Neobacillus</taxon>
    </lineage>
</organism>
<protein>
    <recommendedName>
        <fullName evidence="3">Spo0E family sporulation regulatory protein-aspartic acid phosphatase</fullName>
    </recommendedName>
</protein>
<evidence type="ECO:0000313" key="2">
    <source>
        <dbReference type="Proteomes" id="UP001162836"/>
    </source>
</evidence>